<dbReference type="Proteomes" id="UP000278627">
    <property type="component" value="Unassembled WGS sequence"/>
</dbReference>
<reference evidence="11" key="1">
    <citation type="submission" date="2017-02" db="UniProtKB">
        <authorList>
            <consortium name="WormBaseParasite"/>
        </authorList>
    </citation>
    <scope>IDENTIFICATION</scope>
</reference>
<feature type="domain" description="Peptidase M1 membrane alanine aminopeptidase" evidence="8">
    <location>
        <begin position="19"/>
        <end position="145"/>
    </location>
</feature>
<keyword evidence="4" id="KW-0479">Metal-binding</keyword>
<evidence type="ECO:0000256" key="5">
    <source>
        <dbReference type="ARBA" id="ARBA00022801"/>
    </source>
</evidence>
<organism evidence="11">
    <name type="scientific">Brugia pahangi</name>
    <name type="common">Filarial nematode worm</name>
    <dbReference type="NCBI Taxonomy" id="6280"/>
    <lineage>
        <taxon>Eukaryota</taxon>
        <taxon>Metazoa</taxon>
        <taxon>Ecdysozoa</taxon>
        <taxon>Nematoda</taxon>
        <taxon>Chromadorea</taxon>
        <taxon>Rhabditida</taxon>
        <taxon>Spirurina</taxon>
        <taxon>Spiruromorpha</taxon>
        <taxon>Filarioidea</taxon>
        <taxon>Onchocercidae</taxon>
        <taxon>Brugia</taxon>
    </lineage>
</organism>
<dbReference type="GO" id="GO:0042277">
    <property type="term" value="F:peptide binding"/>
    <property type="evidence" value="ECO:0007669"/>
    <property type="project" value="TreeGrafter"/>
</dbReference>
<keyword evidence="6" id="KW-0862">Zinc</keyword>
<evidence type="ECO:0000313" key="9">
    <source>
        <dbReference type="EMBL" id="VDN85533.1"/>
    </source>
</evidence>
<comment type="similarity">
    <text evidence="2">Belongs to the peptidase M1 family.</text>
</comment>
<dbReference type="SUPFAM" id="SSF55486">
    <property type="entry name" value="Metalloproteases ('zincins'), catalytic domain"/>
    <property type="match status" value="1"/>
</dbReference>
<evidence type="ECO:0000256" key="4">
    <source>
        <dbReference type="ARBA" id="ARBA00022723"/>
    </source>
</evidence>
<dbReference type="InterPro" id="IPR027268">
    <property type="entry name" value="Peptidase_M4/M1_CTD_sf"/>
</dbReference>
<evidence type="ECO:0000256" key="7">
    <source>
        <dbReference type="ARBA" id="ARBA00023049"/>
    </source>
</evidence>
<dbReference type="EMBL" id="UZAD01002023">
    <property type="protein sequence ID" value="VDN85533.1"/>
    <property type="molecule type" value="Genomic_DNA"/>
</dbReference>
<accession>A0A0N4T846</accession>
<dbReference type="InterPro" id="IPR001930">
    <property type="entry name" value="Peptidase_M1"/>
</dbReference>
<proteinExistence type="inferred from homology"/>
<sequence length="150" mass="17828">MDLNVRVWCQSAMAYDIDYALHVACRLLKYYENFFSIPYPLKKLGLFKVFNIRVNINKNDIFTAPELRVLAMENWGLITVRQKLMLYNQRLNSLRERRVVTDVIAHEVAHMWFGNLATMRWWNDLWLNEGFATMMGQKAADFVENTTLRM</sequence>
<keyword evidence="3" id="KW-0645">Protease</keyword>
<dbReference type="Gene3D" id="1.10.390.10">
    <property type="entry name" value="Neutral Protease Domain 2"/>
    <property type="match status" value="1"/>
</dbReference>
<dbReference type="GO" id="GO:0005737">
    <property type="term" value="C:cytoplasm"/>
    <property type="evidence" value="ECO:0007669"/>
    <property type="project" value="TreeGrafter"/>
</dbReference>
<evidence type="ECO:0000256" key="2">
    <source>
        <dbReference type="ARBA" id="ARBA00010136"/>
    </source>
</evidence>
<keyword evidence="10" id="KW-1185">Reference proteome</keyword>
<keyword evidence="5" id="KW-0378">Hydrolase</keyword>
<reference evidence="9 10" key="2">
    <citation type="submission" date="2018-11" db="EMBL/GenBank/DDBJ databases">
        <authorList>
            <consortium name="Pathogen Informatics"/>
        </authorList>
    </citation>
    <scope>NUCLEOTIDE SEQUENCE [LARGE SCALE GENOMIC DNA]</scope>
</reference>
<dbReference type="PRINTS" id="PR00756">
    <property type="entry name" value="ALADIPTASE"/>
</dbReference>
<name>A0A0N4T846_BRUPA</name>
<dbReference type="AlphaFoldDB" id="A0A0N4T846"/>
<gene>
    <name evidence="9" type="ORF">BPAG_LOCUS4347</name>
</gene>
<dbReference type="Pfam" id="PF01433">
    <property type="entry name" value="Peptidase_M1"/>
    <property type="match status" value="1"/>
</dbReference>
<protein>
    <submittedName>
        <fullName evidence="11">Peptidase_M1 domain-containing protein</fullName>
    </submittedName>
</protein>
<dbReference type="GO" id="GO:0008270">
    <property type="term" value="F:zinc ion binding"/>
    <property type="evidence" value="ECO:0007669"/>
    <property type="project" value="InterPro"/>
</dbReference>
<keyword evidence="7" id="KW-0482">Metalloprotease</keyword>
<evidence type="ECO:0000256" key="1">
    <source>
        <dbReference type="ARBA" id="ARBA00001947"/>
    </source>
</evidence>
<dbReference type="GO" id="GO:0070006">
    <property type="term" value="F:metalloaminopeptidase activity"/>
    <property type="evidence" value="ECO:0007669"/>
    <property type="project" value="TreeGrafter"/>
</dbReference>
<comment type="cofactor">
    <cofactor evidence="1">
        <name>Zn(2+)</name>
        <dbReference type="ChEBI" id="CHEBI:29105"/>
    </cofactor>
</comment>
<dbReference type="GO" id="GO:0005615">
    <property type="term" value="C:extracellular space"/>
    <property type="evidence" value="ECO:0007669"/>
    <property type="project" value="TreeGrafter"/>
</dbReference>
<dbReference type="GO" id="GO:0016020">
    <property type="term" value="C:membrane"/>
    <property type="evidence" value="ECO:0007669"/>
    <property type="project" value="TreeGrafter"/>
</dbReference>
<dbReference type="STRING" id="6280.A0A0N4T846"/>
<dbReference type="GO" id="GO:0006508">
    <property type="term" value="P:proteolysis"/>
    <property type="evidence" value="ECO:0007669"/>
    <property type="project" value="UniProtKB-KW"/>
</dbReference>
<dbReference type="GO" id="GO:0043171">
    <property type="term" value="P:peptide catabolic process"/>
    <property type="evidence" value="ECO:0007669"/>
    <property type="project" value="TreeGrafter"/>
</dbReference>
<evidence type="ECO:0000256" key="6">
    <source>
        <dbReference type="ARBA" id="ARBA00022833"/>
    </source>
</evidence>
<dbReference type="PANTHER" id="PTHR11533">
    <property type="entry name" value="PROTEASE M1 ZINC METALLOPROTEASE"/>
    <property type="match status" value="1"/>
</dbReference>
<dbReference type="InterPro" id="IPR050344">
    <property type="entry name" value="Peptidase_M1_aminopeptidases"/>
</dbReference>
<evidence type="ECO:0000259" key="8">
    <source>
        <dbReference type="Pfam" id="PF01433"/>
    </source>
</evidence>
<dbReference type="InterPro" id="IPR014782">
    <property type="entry name" value="Peptidase_M1_dom"/>
</dbReference>
<evidence type="ECO:0000256" key="3">
    <source>
        <dbReference type="ARBA" id="ARBA00022670"/>
    </source>
</evidence>
<evidence type="ECO:0000313" key="10">
    <source>
        <dbReference type="Proteomes" id="UP000278627"/>
    </source>
</evidence>
<evidence type="ECO:0000313" key="11">
    <source>
        <dbReference type="WBParaSite" id="BPAG_0000438301-mRNA-1"/>
    </source>
</evidence>
<dbReference type="PANTHER" id="PTHR11533:SF299">
    <property type="entry name" value="AMINOPEPTIDASE"/>
    <property type="match status" value="1"/>
</dbReference>
<dbReference type="WBParaSite" id="BPAG_0000438301-mRNA-1">
    <property type="protein sequence ID" value="BPAG_0000438301-mRNA-1"/>
    <property type="gene ID" value="BPAG_0000438301"/>
</dbReference>